<gene>
    <name evidence="1" type="ORF">F4820DRAFT_421593</name>
</gene>
<evidence type="ECO:0000313" key="2">
    <source>
        <dbReference type="Proteomes" id="UP001497700"/>
    </source>
</evidence>
<dbReference type="EMBL" id="MU393477">
    <property type="protein sequence ID" value="KAI4865046.1"/>
    <property type="molecule type" value="Genomic_DNA"/>
</dbReference>
<reference evidence="1 2" key="1">
    <citation type="journal article" date="2022" name="New Phytol.">
        <title>Ecological generalism drives hyperdiversity of secondary metabolite gene clusters in xylarialean endophytes.</title>
        <authorList>
            <person name="Franco M.E.E."/>
            <person name="Wisecaver J.H."/>
            <person name="Arnold A.E."/>
            <person name="Ju Y.M."/>
            <person name="Slot J.C."/>
            <person name="Ahrendt S."/>
            <person name="Moore L.P."/>
            <person name="Eastman K.E."/>
            <person name="Scott K."/>
            <person name="Konkel Z."/>
            <person name="Mondo S.J."/>
            <person name="Kuo A."/>
            <person name="Hayes R.D."/>
            <person name="Haridas S."/>
            <person name="Andreopoulos B."/>
            <person name="Riley R."/>
            <person name="LaButti K."/>
            <person name="Pangilinan J."/>
            <person name="Lipzen A."/>
            <person name="Amirebrahimi M."/>
            <person name="Yan J."/>
            <person name="Adam C."/>
            <person name="Keymanesh K."/>
            <person name="Ng V."/>
            <person name="Louie K."/>
            <person name="Northen T."/>
            <person name="Drula E."/>
            <person name="Henrissat B."/>
            <person name="Hsieh H.M."/>
            <person name="Youens-Clark K."/>
            <person name="Lutzoni F."/>
            <person name="Miadlikowska J."/>
            <person name="Eastwood D.C."/>
            <person name="Hamelin R.C."/>
            <person name="Grigoriev I.V."/>
            <person name="U'Ren J.M."/>
        </authorList>
    </citation>
    <scope>NUCLEOTIDE SEQUENCE [LARGE SCALE GENOMIC DNA]</scope>
    <source>
        <strain evidence="1 2">CBS 119005</strain>
    </source>
</reference>
<accession>A0ACB9Z120</accession>
<dbReference type="Proteomes" id="UP001497700">
    <property type="component" value="Unassembled WGS sequence"/>
</dbReference>
<comment type="caution">
    <text evidence="1">The sequence shown here is derived from an EMBL/GenBank/DDBJ whole genome shotgun (WGS) entry which is preliminary data.</text>
</comment>
<proteinExistence type="predicted"/>
<keyword evidence="2" id="KW-1185">Reference proteome</keyword>
<protein>
    <submittedName>
        <fullName evidence="1">Uncharacterized protein</fullName>
    </submittedName>
</protein>
<name>A0ACB9Z120_9PEZI</name>
<evidence type="ECO:0000313" key="1">
    <source>
        <dbReference type="EMBL" id="KAI4865046.1"/>
    </source>
</evidence>
<sequence length="449" mass="49179">MQPYSTLEVRRFEDHDVYDNDGAYKEAVDHPTSLYPEHIPFENDASGVYDPQAIHHGNELSPSAVSEGATKTSKICGLSRRRFYLVLAIGVLVIIGAIVGGLAGGLLSRQHNSTPHPNVNILNISKLASSNSTDSNGNIHRTVFFQDTNNAIIARRWDSQNRTWETSNLTEMMRESRTPLNPLPGTPLASASRNWNAVDEVHLWFLAPDSYISSLYLASPDTKSNNDWKYDSLNDSQIRTRSGSQLAAMWQRCSAENCTGSWLVAYQTPDGDINVANASRWDSPTRAVEAKNVAANSSLGLSPKLHDDSGVDLAMLVSEAVGSGSTSDMQRAIYEGGWGLNEFRIRELPLPSPRLQFAITLMDRFAVTMQLALLPNGTVAAMWFADHQYHTVPSVKFRGGPAAGGDFTALAASEDAMLYVVAGDEVLEFEPYDAGADRSSFVFVGRVYP</sequence>
<organism evidence="1 2">
    <name type="scientific">Hypoxylon rubiginosum</name>
    <dbReference type="NCBI Taxonomy" id="110542"/>
    <lineage>
        <taxon>Eukaryota</taxon>
        <taxon>Fungi</taxon>
        <taxon>Dikarya</taxon>
        <taxon>Ascomycota</taxon>
        <taxon>Pezizomycotina</taxon>
        <taxon>Sordariomycetes</taxon>
        <taxon>Xylariomycetidae</taxon>
        <taxon>Xylariales</taxon>
        <taxon>Hypoxylaceae</taxon>
        <taxon>Hypoxylon</taxon>
    </lineage>
</organism>